<reference evidence="4 5" key="1">
    <citation type="submission" date="2014-04" db="EMBL/GenBank/DDBJ databases">
        <authorList>
            <consortium name="International Citrus Genome Consortium"/>
            <person name="Gmitter F."/>
            <person name="Chen C."/>
            <person name="Farmerie W."/>
            <person name="Harkins T."/>
            <person name="Desany B."/>
            <person name="Mohiuddin M."/>
            <person name="Kodira C."/>
            <person name="Borodovsky M."/>
            <person name="Lomsadze A."/>
            <person name="Burns P."/>
            <person name="Jenkins J."/>
            <person name="Prochnik S."/>
            <person name="Shu S."/>
            <person name="Chapman J."/>
            <person name="Pitluck S."/>
            <person name="Schmutz J."/>
            <person name="Rokhsar D."/>
        </authorList>
    </citation>
    <scope>NUCLEOTIDE SEQUENCE</scope>
</reference>
<dbReference type="InterPro" id="IPR011990">
    <property type="entry name" value="TPR-like_helical_dom_sf"/>
</dbReference>
<comment type="similarity">
    <text evidence="1">Belongs to the PPR family. P subfamily.</text>
</comment>
<feature type="repeat" description="PPR" evidence="3">
    <location>
        <begin position="443"/>
        <end position="477"/>
    </location>
</feature>
<feature type="repeat" description="PPR" evidence="3">
    <location>
        <begin position="542"/>
        <end position="576"/>
    </location>
</feature>
<dbReference type="PROSITE" id="PS51375">
    <property type="entry name" value="PPR"/>
    <property type="match status" value="9"/>
</dbReference>
<dbReference type="Pfam" id="PF01535">
    <property type="entry name" value="PPR"/>
    <property type="match status" value="2"/>
</dbReference>
<dbReference type="EMBL" id="KK784887">
    <property type="protein sequence ID" value="KDO72674.1"/>
    <property type="molecule type" value="Genomic_DNA"/>
</dbReference>
<evidence type="ECO:0000256" key="1">
    <source>
        <dbReference type="ARBA" id="ARBA00007626"/>
    </source>
</evidence>
<dbReference type="NCBIfam" id="TIGR00756">
    <property type="entry name" value="PPR"/>
    <property type="match status" value="6"/>
</dbReference>
<feature type="repeat" description="PPR" evidence="3">
    <location>
        <begin position="372"/>
        <end position="406"/>
    </location>
</feature>
<dbReference type="PANTHER" id="PTHR47939:SF13">
    <property type="entry name" value="OS03G0201400 PROTEIN"/>
    <property type="match status" value="1"/>
</dbReference>
<dbReference type="Proteomes" id="UP000027120">
    <property type="component" value="Unassembled WGS sequence"/>
</dbReference>
<evidence type="ECO:0008006" key="6">
    <source>
        <dbReference type="Google" id="ProtNLM"/>
    </source>
</evidence>
<dbReference type="SMR" id="A0A067FZ98"/>
<organism evidence="4 5">
    <name type="scientific">Citrus sinensis</name>
    <name type="common">Sweet orange</name>
    <name type="synonym">Citrus aurantium var. sinensis</name>
    <dbReference type="NCBI Taxonomy" id="2711"/>
    <lineage>
        <taxon>Eukaryota</taxon>
        <taxon>Viridiplantae</taxon>
        <taxon>Streptophyta</taxon>
        <taxon>Embryophyta</taxon>
        <taxon>Tracheophyta</taxon>
        <taxon>Spermatophyta</taxon>
        <taxon>Magnoliopsida</taxon>
        <taxon>eudicotyledons</taxon>
        <taxon>Gunneridae</taxon>
        <taxon>Pentapetalae</taxon>
        <taxon>rosids</taxon>
        <taxon>malvids</taxon>
        <taxon>Sapindales</taxon>
        <taxon>Rutaceae</taxon>
        <taxon>Aurantioideae</taxon>
        <taxon>Citrus</taxon>
    </lineage>
</organism>
<evidence type="ECO:0000313" key="4">
    <source>
        <dbReference type="EMBL" id="KDO72674.1"/>
    </source>
</evidence>
<dbReference type="AlphaFoldDB" id="A0A067FZ98"/>
<feature type="repeat" description="PPR" evidence="3">
    <location>
        <begin position="478"/>
        <end position="512"/>
    </location>
</feature>
<sequence>MMGEVLSNSVSVIIASSGFACRQNNLYGRPSTSSYTICCRKHGCVMLHGSTVKSKRCISFGCLRMKGPQRLHNSIIASNIVASIEPVTTSEDVRENHLIERREELLDLDFVGSNLPPWGNVVVQQGGSDVEVKSGNQPLAVSRKMAFGSEIRVQFLEEANEEILSRRVLMLSRSNKVRSALELYESMKCSGLQPNVHACNSLLSCLIRNGLLDYALRVFEFMRTNEITMGHSYSLILKAVEHAQGFDSALDMFVGFGGYSRQKKDFDVIVYNTMISVCGRVNNWIETVKLWRSMKEDGLIGTRVTYSLLVCIFARCSQNELALDAYNEMIQNGLEPGDDVTQAVIGSCTREGKWDLALNLFENMLNGRLKPNLISCNALINSLGKAGEVKLAFKVHGIIKILGHTPDVYTWNGLLTALYKANQHADALQLFESIKTEQSSELNVHLYNTALMACQKLGLWEKSLQLLWQMETSELPVSTSSYNIVIHACEIARKPKIALQVYEHMVHRKCTPDTLTYLSLIRGCIWGSLWAEVEEILEVAPDVSLYNAVIQGMCLRGKFESAKKVYTRMRESGLKPDGKTRALMLQNLQRKI</sequence>
<feature type="repeat" description="PPR" evidence="3">
    <location>
        <begin position="407"/>
        <end position="441"/>
    </location>
</feature>
<evidence type="ECO:0000256" key="2">
    <source>
        <dbReference type="ARBA" id="ARBA00022737"/>
    </source>
</evidence>
<dbReference type="PaxDb" id="2711-XP_006482700.1"/>
<dbReference type="STRING" id="2711.A0A067FZ98"/>
<evidence type="ECO:0000256" key="3">
    <source>
        <dbReference type="PROSITE-ProRule" id="PRU00708"/>
    </source>
</evidence>
<feature type="repeat" description="PPR" evidence="3">
    <location>
        <begin position="267"/>
        <end position="301"/>
    </location>
</feature>
<proteinExistence type="inferred from homology"/>
<dbReference type="InterPro" id="IPR050667">
    <property type="entry name" value="PPR-containing_protein"/>
</dbReference>
<accession>A0A067FZ98</accession>
<name>A0A067FZ98_CITSI</name>
<keyword evidence="5" id="KW-1185">Reference proteome</keyword>
<keyword evidence="2" id="KW-0677">Repeat</keyword>
<dbReference type="Pfam" id="PF13812">
    <property type="entry name" value="PPR_3"/>
    <property type="match status" value="1"/>
</dbReference>
<dbReference type="GO" id="GO:0003729">
    <property type="term" value="F:mRNA binding"/>
    <property type="evidence" value="ECO:0000318"/>
    <property type="project" value="GO_Central"/>
</dbReference>
<dbReference type="Pfam" id="PF13041">
    <property type="entry name" value="PPR_2"/>
    <property type="match status" value="4"/>
</dbReference>
<feature type="repeat" description="PPR" evidence="3">
    <location>
        <begin position="195"/>
        <end position="229"/>
    </location>
</feature>
<protein>
    <recommendedName>
        <fullName evidence="6">Pentacotripeptide-repeat region of PRORP domain-containing protein</fullName>
    </recommendedName>
</protein>
<feature type="repeat" description="PPR" evidence="3">
    <location>
        <begin position="302"/>
        <end position="336"/>
    </location>
</feature>
<dbReference type="PANTHER" id="PTHR47939">
    <property type="entry name" value="MEMBRANE-ASSOCIATED SALT-INDUCIBLE PROTEIN-LIKE"/>
    <property type="match status" value="1"/>
</dbReference>
<dbReference type="eggNOG" id="KOG4197">
    <property type="taxonomic scope" value="Eukaryota"/>
</dbReference>
<feature type="repeat" description="PPR" evidence="3">
    <location>
        <begin position="337"/>
        <end position="371"/>
    </location>
</feature>
<dbReference type="InterPro" id="IPR002885">
    <property type="entry name" value="PPR_rpt"/>
</dbReference>
<gene>
    <name evidence="4" type="ORF">CISIN_1g007701mg</name>
</gene>
<evidence type="ECO:0000313" key="5">
    <source>
        <dbReference type="Proteomes" id="UP000027120"/>
    </source>
</evidence>
<dbReference type="Gene3D" id="1.25.40.10">
    <property type="entry name" value="Tetratricopeptide repeat domain"/>
    <property type="match status" value="5"/>
</dbReference>